<feature type="compositionally biased region" description="Acidic residues" evidence="13">
    <location>
        <begin position="522"/>
        <end position="533"/>
    </location>
</feature>
<keyword evidence="5 14" id="KW-0732">Signal</keyword>
<evidence type="ECO:0000256" key="2">
    <source>
        <dbReference type="ARBA" id="ARBA00010260"/>
    </source>
</evidence>
<gene>
    <name evidence="16" type="primary">GPC2</name>
</gene>
<sequence>MPLGPAIVRGVQFSEDTLCRTRAAAAMFALPSLLLLLLSLCPGPGPGPGSEAKVTRSCTETRQVLGARGYSLSLLPPAVISGEHLRICPQEYTCCSSEIEQRLTWETEATFRGLVEESGSFLVHTLAARHRKFDEVFREMLSSSEHSLALLFHRSYGHLYSQHAPVFTGLFSRLRDYYERSGEGLEDALVDFWAQLLEKMFPLLHPHYIFSPDYLFCLTRLASSPDDSLKPFGEAPRRLRLQITRALVAARAFIQGLETGRDVVSETLKMPLSEGCRQAVMRLTGCPLCRGVPSLPPCRGFCLNVAHGCLSSQGLDPDWGAYLDGLLFLAEKLQGPFSFELAAQSIGVKISEGLVYLQENSAVVSAQVFRECGNPQRAPSRARRAPAPREEVSRLWTPAAAGAAGTEEERPTTAAGTSLNRLVWELRDRLGRVRGFWAGLALTVCANPRMAADISQEAAPCWTGAGRGRYLSPVVASSLEQLENPELDRESLRSDVQTRRRRLQLRLATTRMRAAALGRDMELEDWDEEEEDASGSGEGQHYADDWMAGAAAVAPPARLPRPPRRDTSGGKGGGVLVRHNQGRSRTGGTSVGFHTQPILILFLSALALLGPR</sequence>
<dbReference type="GO" id="GO:0098552">
    <property type="term" value="C:side of membrane"/>
    <property type="evidence" value="ECO:0007669"/>
    <property type="project" value="UniProtKB-KW"/>
</dbReference>
<reference evidence="16" key="1">
    <citation type="submission" date="2025-08" db="UniProtKB">
        <authorList>
            <consortium name="RefSeq"/>
        </authorList>
    </citation>
    <scope>IDENTIFICATION</scope>
    <source>
        <tissue evidence="16">Blood</tissue>
    </source>
</reference>
<dbReference type="PANTHER" id="PTHR10822:SF24">
    <property type="entry name" value="GLYPICAN-2"/>
    <property type="match status" value="1"/>
</dbReference>
<name>A0A6J1Y0B5_ACIJB</name>
<dbReference type="Pfam" id="PF01153">
    <property type="entry name" value="Glypican"/>
    <property type="match status" value="1"/>
</dbReference>
<keyword evidence="10 12" id="KW-0449">Lipoprotein</keyword>
<dbReference type="InterPro" id="IPR001863">
    <property type="entry name" value="Glypican"/>
</dbReference>
<dbReference type="GO" id="GO:0016477">
    <property type="term" value="P:cell migration"/>
    <property type="evidence" value="ECO:0007669"/>
    <property type="project" value="TreeGrafter"/>
</dbReference>
<dbReference type="PANTHER" id="PTHR10822">
    <property type="entry name" value="GLYPICAN"/>
    <property type="match status" value="1"/>
</dbReference>
<keyword evidence="7 12" id="KW-0472">Membrane</keyword>
<keyword evidence="6 12" id="KW-0654">Proteoglycan</keyword>
<comment type="similarity">
    <text evidence="2 11">Belongs to the glypican family.</text>
</comment>
<dbReference type="GO" id="GO:0045202">
    <property type="term" value="C:synapse"/>
    <property type="evidence" value="ECO:0007669"/>
    <property type="project" value="TreeGrafter"/>
</dbReference>
<evidence type="ECO:0000256" key="11">
    <source>
        <dbReference type="RuleBase" id="RU003518"/>
    </source>
</evidence>
<keyword evidence="3" id="KW-1003">Cell membrane</keyword>
<accession>A0A6J1Y0B5</accession>
<keyword evidence="8" id="KW-0325">Glycoprotein</keyword>
<feature type="region of interest" description="Disordered" evidence="13">
    <location>
        <begin position="375"/>
        <end position="414"/>
    </location>
</feature>
<feature type="chain" id="PRO_5046449908" evidence="14">
    <location>
        <begin position="40"/>
        <end position="612"/>
    </location>
</feature>
<dbReference type="GO" id="GO:0007224">
    <property type="term" value="P:smoothened signaling pathway"/>
    <property type="evidence" value="ECO:0007669"/>
    <property type="project" value="TreeGrafter"/>
</dbReference>
<evidence type="ECO:0000256" key="3">
    <source>
        <dbReference type="ARBA" id="ARBA00022475"/>
    </source>
</evidence>
<evidence type="ECO:0000256" key="13">
    <source>
        <dbReference type="SAM" id="MobiDB-lite"/>
    </source>
</evidence>
<evidence type="ECO:0000313" key="16">
    <source>
        <dbReference type="RefSeq" id="XP_026897930.2"/>
    </source>
</evidence>
<feature type="region of interest" description="Disordered" evidence="13">
    <location>
        <begin position="519"/>
        <end position="542"/>
    </location>
</feature>
<comment type="subcellular location">
    <subcellularLocation>
        <location evidence="1">Cell membrane</location>
        <topology evidence="1">Lipid-anchor</topology>
        <topology evidence="1">GPI-anchor</topology>
        <orientation evidence="1">Extracellular side</orientation>
    </subcellularLocation>
</comment>
<evidence type="ECO:0000256" key="10">
    <source>
        <dbReference type="ARBA" id="ARBA00023288"/>
    </source>
</evidence>
<keyword evidence="9 12" id="KW-0357">Heparan sulfate</keyword>
<feature type="signal peptide" evidence="14">
    <location>
        <begin position="1"/>
        <end position="39"/>
    </location>
</feature>
<dbReference type="GO" id="GO:1905475">
    <property type="term" value="P:regulation of protein localization to membrane"/>
    <property type="evidence" value="ECO:0007669"/>
    <property type="project" value="TreeGrafter"/>
</dbReference>
<evidence type="ECO:0000256" key="7">
    <source>
        <dbReference type="ARBA" id="ARBA00023136"/>
    </source>
</evidence>
<evidence type="ECO:0000256" key="12">
    <source>
        <dbReference type="RuleBase" id="RU003519"/>
    </source>
</evidence>
<keyword evidence="15" id="KW-1185">Reference proteome</keyword>
<dbReference type="GO" id="GO:0009966">
    <property type="term" value="P:regulation of signal transduction"/>
    <property type="evidence" value="ECO:0007669"/>
    <property type="project" value="InterPro"/>
</dbReference>
<evidence type="ECO:0000256" key="14">
    <source>
        <dbReference type="SAM" id="SignalP"/>
    </source>
</evidence>
<comment type="function">
    <text evidence="12">Cell surface proteoglycan.</text>
</comment>
<dbReference type="KEGG" id="aju:106987409"/>
<evidence type="ECO:0000256" key="5">
    <source>
        <dbReference type="ARBA" id="ARBA00022729"/>
    </source>
</evidence>
<proteinExistence type="inferred from homology"/>
<evidence type="ECO:0000256" key="1">
    <source>
        <dbReference type="ARBA" id="ARBA00004471"/>
    </source>
</evidence>
<evidence type="ECO:0000256" key="8">
    <source>
        <dbReference type="ARBA" id="ARBA00023180"/>
    </source>
</evidence>
<evidence type="ECO:0000256" key="6">
    <source>
        <dbReference type="ARBA" id="ARBA00022974"/>
    </source>
</evidence>
<protein>
    <submittedName>
        <fullName evidence="16">Glypican-2</fullName>
    </submittedName>
</protein>
<keyword evidence="4 12" id="KW-0336">GPI-anchor</keyword>
<evidence type="ECO:0000313" key="15">
    <source>
        <dbReference type="Proteomes" id="UP001652583"/>
    </source>
</evidence>
<evidence type="ECO:0000256" key="4">
    <source>
        <dbReference type="ARBA" id="ARBA00022622"/>
    </source>
</evidence>
<organism evidence="15 16">
    <name type="scientific">Acinonyx jubatus</name>
    <name type="common">Cheetah</name>
    <dbReference type="NCBI Taxonomy" id="32536"/>
    <lineage>
        <taxon>Eukaryota</taxon>
        <taxon>Metazoa</taxon>
        <taxon>Chordata</taxon>
        <taxon>Craniata</taxon>
        <taxon>Vertebrata</taxon>
        <taxon>Euteleostomi</taxon>
        <taxon>Mammalia</taxon>
        <taxon>Eutheria</taxon>
        <taxon>Laurasiatheria</taxon>
        <taxon>Carnivora</taxon>
        <taxon>Feliformia</taxon>
        <taxon>Felidae</taxon>
        <taxon>Felinae</taxon>
        <taxon>Acinonyx</taxon>
    </lineage>
</organism>
<feature type="region of interest" description="Disordered" evidence="13">
    <location>
        <begin position="556"/>
        <end position="590"/>
    </location>
</feature>
<dbReference type="GeneID" id="106987409"/>
<dbReference type="AlphaFoldDB" id="A0A6J1Y0B5"/>
<dbReference type="RefSeq" id="XP_026897930.2">
    <property type="nucleotide sequence ID" value="XM_027042129.2"/>
</dbReference>
<dbReference type="PROSITE" id="PS01207">
    <property type="entry name" value="GLYPICAN"/>
    <property type="match status" value="1"/>
</dbReference>
<dbReference type="Proteomes" id="UP001652583">
    <property type="component" value="Chromosome E3"/>
</dbReference>
<dbReference type="GO" id="GO:0009986">
    <property type="term" value="C:cell surface"/>
    <property type="evidence" value="ECO:0007669"/>
    <property type="project" value="TreeGrafter"/>
</dbReference>
<dbReference type="GO" id="GO:0005886">
    <property type="term" value="C:plasma membrane"/>
    <property type="evidence" value="ECO:0007669"/>
    <property type="project" value="UniProtKB-SubCell"/>
</dbReference>
<evidence type="ECO:0000256" key="9">
    <source>
        <dbReference type="ARBA" id="ARBA00023207"/>
    </source>
</evidence>
<dbReference type="GO" id="GO:0005576">
    <property type="term" value="C:extracellular region"/>
    <property type="evidence" value="ECO:0007669"/>
    <property type="project" value="TreeGrafter"/>
</dbReference>
<dbReference type="InterPro" id="IPR019803">
    <property type="entry name" value="Glypican_CS"/>
</dbReference>